<evidence type="ECO:0000313" key="5">
    <source>
        <dbReference type="Proteomes" id="UP000014760"/>
    </source>
</evidence>
<reference evidence="5" key="1">
    <citation type="submission" date="2012-12" db="EMBL/GenBank/DDBJ databases">
        <authorList>
            <person name="Hellsten U."/>
            <person name="Grimwood J."/>
            <person name="Chapman J.A."/>
            <person name="Shapiro H."/>
            <person name="Aerts A."/>
            <person name="Otillar R.P."/>
            <person name="Terry A.Y."/>
            <person name="Boore J.L."/>
            <person name="Simakov O."/>
            <person name="Marletaz F."/>
            <person name="Cho S.-J."/>
            <person name="Edsinger-Gonzales E."/>
            <person name="Havlak P."/>
            <person name="Kuo D.-H."/>
            <person name="Larsson T."/>
            <person name="Lv J."/>
            <person name="Arendt D."/>
            <person name="Savage R."/>
            <person name="Osoegawa K."/>
            <person name="de Jong P."/>
            <person name="Lindberg D.R."/>
            <person name="Seaver E.C."/>
            <person name="Weisblat D.A."/>
            <person name="Putnam N.H."/>
            <person name="Grigoriev I.V."/>
            <person name="Rokhsar D.S."/>
        </authorList>
    </citation>
    <scope>NUCLEOTIDE SEQUENCE</scope>
    <source>
        <strain evidence="5">I ESC-2004</strain>
    </source>
</reference>
<gene>
    <name evidence="3" type="ORF">CAPTEDRAFT_204468</name>
</gene>
<keyword evidence="5" id="KW-1185">Reference proteome</keyword>
<evidence type="ECO:0000313" key="4">
    <source>
        <dbReference type="EnsemblMetazoa" id="CapteP204468"/>
    </source>
</evidence>
<dbReference type="AlphaFoldDB" id="R7VBC2"/>
<dbReference type="EMBL" id="AMQN01017746">
    <property type="status" value="NOT_ANNOTATED_CDS"/>
    <property type="molecule type" value="Genomic_DNA"/>
</dbReference>
<reference evidence="3 5" key="2">
    <citation type="journal article" date="2013" name="Nature">
        <title>Insights into bilaterian evolution from three spiralian genomes.</title>
        <authorList>
            <person name="Simakov O."/>
            <person name="Marletaz F."/>
            <person name="Cho S.J."/>
            <person name="Edsinger-Gonzales E."/>
            <person name="Havlak P."/>
            <person name="Hellsten U."/>
            <person name="Kuo D.H."/>
            <person name="Larsson T."/>
            <person name="Lv J."/>
            <person name="Arendt D."/>
            <person name="Savage R."/>
            <person name="Osoegawa K."/>
            <person name="de Jong P."/>
            <person name="Grimwood J."/>
            <person name="Chapman J.A."/>
            <person name="Shapiro H."/>
            <person name="Aerts A."/>
            <person name="Otillar R.P."/>
            <person name="Terry A.Y."/>
            <person name="Boore J.L."/>
            <person name="Grigoriev I.V."/>
            <person name="Lindberg D.R."/>
            <person name="Seaver E.C."/>
            <person name="Weisblat D.A."/>
            <person name="Putnam N.H."/>
            <person name="Rokhsar D.S."/>
        </authorList>
    </citation>
    <scope>NUCLEOTIDE SEQUENCE</scope>
    <source>
        <strain evidence="3 5">I ESC-2004</strain>
    </source>
</reference>
<dbReference type="Proteomes" id="UP000014760">
    <property type="component" value="Unassembled WGS sequence"/>
</dbReference>
<evidence type="ECO:0000256" key="2">
    <source>
        <dbReference type="SAM" id="MobiDB-lite"/>
    </source>
</evidence>
<feature type="coiled-coil region" evidence="1">
    <location>
        <begin position="48"/>
        <end position="82"/>
    </location>
</feature>
<proteinExistence type="predicted"/>
<organism evidence="3">
    <name type="scientific">Capitella teleta</name>
    <name type="common">Polychaete worm</name>
    <dbReference type="NCBI Taxonomy" id="283909"/>
    <lineage>
        <taxon>Eukaryota</taxon>
        <taxon>Metazoa</taxon>
        <taxon>Spiralia</taxon>
        <taxon>Lophotrochozoa</taxon>
        <taxon>Annelida</taxon>
        <taxon>Polychaeta</taxon>
        <taxon>Sedentaria</taxon>
        <taxon>Scolecida</taxon>
        <taxon>Capitellidae</taxon>
        <taxon>Capitella</taxon>
    </lineage>
</organism>
<dbReference type="STRING" id="283909.R7VBC2"/>
<dbReference type="HOGENOM" id="CLU_1379285_0_0_1"/>
<sequence>MEEFNYNGNAAMTRTPSIKTMKLSQGHTAWTILDDLTDRVAAKLDQRLKSLRDAVSRRDVEIAELKAEINALKTKADDNEQFSRQTSVRFVGIAEPSTNDKPEAEVVKIVHQVGLQPVIQRCHRVGPVSTSSSRSPQVPPRPKGPRAIICQFTGQKDKLDVMRIRKDIQRAFPDLAVFEDLTRARASFAYEERKLKDN</sequence>
<evidence type="ECO:0000313" key="3">
    <source>
        <dbReference type="EMBL" id="ELU15924.1"/>
    </source>
</evidence>
<evidence type="ECO:0000256" key="1">
    <source>
        <dbReference type="SAM" id="Coils"/>
    </source>
</evidence>
<feature type="region of interest" description="Disordered" evidence="2">
    <location>
        <begin position="126"/>
        <end position="145"/>
    </location>
</feature>
<protein>
    <submittedName>
        <fullName evidence="3 4">Uncharacterized protein</fullName>
    </submittedName>
</protein>
<dbReference type="OrthoDB" id="6079589at2759"/>
<name>R7VBC2_CAPTE</name>
<dbReference type="EnsemblMetazoa" id="CapteT204468">
    <property type="protein sequence ID" value="CapteP204468"/>
    <property type="gene ID" value="CapteG204468"/>
</dbReference>
<reference evidence="4" key="3">
    <citation type="submission" date="2015-06" db="UniProtKB">
        <authorList>
            <consortium name="EnsemblMetazoa"/>
        </authorList>
    </citation>
    <scope>IDENTIFICATION</scope>
</reference>
<keyword evidence="1" id="KW-0175">Coiled coil</keyword>
<dbReference type="Gene3D" id="3.30.70.1820">
    <property type="entry name" value="L1 transposable element, RRM domain"/>
    <property type="match status" value="1"/>
</dbReference>
<dbReference type="EMBL" id="KB293476">
    <property type="protein sequence ID" value="ELU15924.1"/>
    <property type="molecule type" value="Genomic_DNA"/>
</dbReference>
<feature type="compositionally biased region" description="Low complexity" evidence="2">
    <location>
        <begin position="126"/>
        <end position="136"/>
    </location>
</feature>
<accession>R7VBC2</accession>